<proteinExistence type="predicted"/>
<dbReference type="InterPro" id="IPR013321">
    <property type="entry name" value="Arc_rbn_hlx_hlx"/>
</dbReference>
<protein>
    <recommendedName>
        <fullName evidence="2">Arc-like DNA binding domain-containing protein</fullName>
    </recommendedName>
</protein>
<gene>
    <name evidence="3" type="ORF">QE369_001209</name>
</gene>
<dbReference type="Gene3D" id="1.10.1220.10">
    <property type="entry name" value="Met repressor-like"/>
    <property type="match status" value="1"/>
</dbReference>
<dbReference type="RefSeq" id="WP_309769977.1">
    <property type="nucleotide sequence ID" value="NZ_JAVIZC010000001.1"/>
</dbReference>
<evidence type="ECO:0000313" key="3">
    <source>
        <dbReference type="EMBL" id="MDR6101031.1"/>
    </source>
</evidence>
<dbReference type="GO" id="GO:0006355">
    <property type="term" value="P:regulation of DNA-templated transcription"/>
    <property type="evidence" value="ECO:0007669"/>
    <property type="project" value="InterPro"/>
</dbReference>
<comment type="caution">
    <text evidence="3">The sequence shown here is derived from an EMBL/GenBank/DDBJ whole genome shotgun (WGS) entry which is preliminary data.</text>
</comment>
<reference evidence="3" key="1">
    <citation type="submission" date="2023-08" db="EMBL/GenBank/DDBJ databases">
        <title>Functional and genomic diversity of the sorghum phyllosphere microbiome.</title>
        <authorList>
            <person name="Shade A."/>
        </authorList>
    </citation>
    <scope>NUCLEOTIDE SEQUENCE</scope>
    <source>
        <strain evidence="3">SORGH_AS_0974</strain>
    </source>
</reference>
<dbReference type="Pfam" id="PF03869">
    <property type="entry name" value="Arc"/>
    <property type="match status" value="1"/>
</dbReference>
<accession>A0AAJ2BDL6</accession>
<evidence type="ECO:0000313" key="4">
    <source>
        <dbReference type="Proteomes" id="UP001255601"/>
    </source>
</evidence>
<dbReference type="InterPro" id="IPR005569">
    <property type="entry name" value="Arc_DNA-bd_dom"/>
</dbReference>
<sequence>MSDKKPGRGADQFPLRFPDGMREEIKRLADEDGQSMNTKIIELLGFSLEESGTDIEGLYQNIIEQRQEIARLRKQLEISRENRTHILWEILRYANEIPPELTVWADRLLRIEDPTSDWVEDDIEDLAIDKPLLPENKEAVRRRVELARQRYDERMYKIIEEINSRHRVSRKEK</sequence>
<dbReference type="AlphaFoldDB" id="A0AAJ2BDL6"/>
<dbReference type="GO" id="GO:0003677">
    <property type="term" value="F:DNA binding"/>
    <property type="evidence" value="ECO:0007669"/>
    <property type="project" value="InterPro"/>
</dbReference>
<dbReference type="InterPro" id="IPR010985">
    <property type="entry name" value="Ribbon_hlx_hlx"/>
</dbReference>
<keyword evidence="1" id="KW-0175">Coiled coil</keyword>
<dbReference type="EMBL" id="JAVIZC010000001">
    <property type="protein sequence ID" value="MDR6101031.1"/>
    <property type="molecule type" value="Genomic_DNA"/>
</dbReference>
<dbReference type="Proteomes" id="UP001255601">
    <property type="component" value="Unassembled WGS sequence"/>
</dbReference>
<evidence type="ECO:0000259" key="2">
    <source>
        <dbReference type="Pfam" id="PF03869"/>
    </source>
</evidence>
<feature type="domain" description="Arc-like DNA binding" evidence="2">
    <location>
        <begin position="8"/>
        <end position="51"/>
    </location>
</feature>
<name>A0AAJ2BDL6_9HYPH</name>
<organism evidence="3 4">
    <name type="scientific">Agrobacterium larrymoorei</name>
    <dbReference type="NCBI Taxonomy" id="160699"/>
    <lineage>
        <taxon>Bacteria</taxon>
        <taxon>Pseudomonadati</taxon>
        <taxon>Pseudomonadota</taxon>
        <taxon>Alphaproteobacteria</taxon>
        <taxon>Hyphomicrobiales</taxon>
        <taxon>Rhizobiaceae</taxon>
        <taxon>Rhizobium/Agrobacterium group</taxon>
        <taxon>Agrobacterium</taxon>
    </lineage>
</organism>
<feature type="coiled-coil region" evidence="1">
    <location>
        <begin position="55"/>
        <end position="82"/>
    </location>
</feature>
<evidence type="ECO:0000256" key="1">
    <source>
        <dbReference type="SAM" id="Coils"/>
    </source>
</evidence>
<dbReference type="SUPFAM" id="SSF47598">
    <property type="entry name" value="Ribbon-helix-helix"/>
    <property type="match status" value="1"/>
</dbReference>